<evidence type="ECO:0000259" key="2">
    <source>
        <dbReference type="PROSITE" id="PS50850"/>
    </source>
</evidence>
<gene>
    <name evidence="3" type="ORF">I4I82_18055</name>
</gene>
<dbReference type="InterPro" id="IPR050327">
    <property type="entry name" value="Proton-linked_MCT"/>
</dbReference>
<evidence type="ECO:0000313" key="3">
    <source>
        <dbReference type="EMBL" id="MBW0129567.1"/>
    </source>
</evidence>
<feature type="transmembrane region" description="Helical" evidence="1">
    <location>
        <begin position="7"/>
        <end position="28"/>
    </location>
</feature>
<organism evidence="3 4">
    <name type="scientific">Pseudonocardia oceani</name>
    <dbReference type="NCBI Taxonomy" id="2792013"/>
    <lineage>
        <taxon>Bacteria</taxon>
        <taxon>Bacillati</taxon>
        <taxon>Actinomycetota</taxon>
        <taxon>Actinomycetes</taxon>
        <taxon>Pseudonocardiales</taxon>
        <taxon>Pseudonocardiaceae</taxon>
        <taxon>Pseudonocardia</taxon>
    </lineage>
</organism>
<keyword evidence="1" id="KW-1133">Transmembrane helix</keyword>
<dbReference type="PROSITE" id="PS50850">
    <property type="entry name" value="MFS"/>
    <property type="match status" value="1"/>
</dbReference>
<keyword evidence="1" id="KW-0472">Membrane</keyword>
<accession>A0ABS6UBE8</accession>
<protein>
    <submittedName>
        <fullName evidence="3">MFS transporter</fullName>
    </submittedName>
</protein>
<reference evidence="3 4" key="1">
    <citation type="submission" date="2020-11" db="EMBL/GenBank/DDBJ databases">
        <title>Pseudonocardia abyssalis sp. nov. and Pseudonocardia oceani sp. nov., description and phylogenomic analysis of two novel actinomycetes isolated from the deep Southern Ocean.</title>
        <authorList>
            <person name="Parra J."/>
        </authorList>
    </citation>
    <scope>NUCLEOTIDE SEQUENCE [LARGE SCALE GENOMIC DNA]</scope>
    <source>
        <strain evidence="4">KRD185</strain>
    </source>
</reference>
<dbReference type="PANTHER" id="PTHR11360:SF284">
    <property type="entry name" value="EG:103B4.3 PROTEIN-RELATED"/>
    <property type="match status" value="1"/>
</dbReference>
<name>A0ABS6UBE8_9PSEU</name>
<evidence type="ECO:0000313" key="4">
    <source>
        <dbReference type="Proteomes" id="UP000694300"/>
    </source>
</evidence>
<feature type="transmembrane region" description="Helical" evidence="1">
    <location>
        <begin position="68"/>
        <end position="86"/>
    </location>
</feature>
<feature type="domain" description="Major facilitator superfamily (MFS) profile" evidence="2">
    <location>
        <begin position="1"/>
        <end position="189"/>
    </location>
</feature>
<feature type="transmembrane region" description="Helical" evidence="1">
    <location>
        <begin position="92"/>
        <end position="117"/>
    </location>
</feature>
<dbReference type="RefSeq" id="WP_218595891.1">
    <property type="nucleotide sequence ID" value="NZ_JADQDF010000001.1"/>
</dbReference>
<dbReference type="EMBL" id="JADQDF010000001">
    <property type="protein sequence ID" value="MBW0129567.1"/>
    <property type="molecule type" value="Genomic_DNA"/>
</dbReference>
<evidence type="ECO:0000256" key="1">
    <source>
        <dbReference type="SAM" id="Phobius"/>
    </source>
</evidence>
<dbReference type="Proteomes" id="UP000694300">
    <property type="component" value="Unassembled WGS sequence"/>
</dbReference>
<keyword evidence="1" id="KW-0812">Transmembrane</keyword>
<keyword evidence="4" id="KW-1185">Reference proteome</keyword>
<dbReference type="InterPro" id="IPR011701">
    <property type="entry name" value="MFS"/>
</dbReference>
<feature type="transmembrane region" description="Helical" evidence="1">
    <location>
        <begin position="129"/>
        <end position="153"/>
    </location>
</feature>
<dbReference type="InterPro" id="IPR020846">
    <property type="entry name" value="MFS_dom"/>
</dbReference>
<feature type="transmembrane region" description="Helical" evidence="1">
    <location>
        <begin position="34"/>
        <end position="56"/>
    </location>
</feature>
<comment type="caution">
    <text evidence="3">The sequence shown here is derived from an EMBL/GenBank/DDBJ whole genome shotgun (WGS) entry which is preliminary data.</text>
</comment>
<sequence length="189" mass="18527">MPGFGRLYLGSVALSVAVFVPLAHLPGYAQAHGLGLPFAAAMLSTSSLAGIVGRLLSGPVADRVGAESGMRACALGLAAASGWWIAAGPSPTAVVVFAVLFGLANGGYVGLFPELLISRFGAAGLGARLGLLHTASAVAALVGPLSAGALTAWTGDPTAAIVLTTGAALTGWTVLRTEPSSVAPPGGIR</sequence>
<dbReference type="Pfam" id="PF07690">
    <property type="entry name" value="MFS_1"/>
    <property type="match status" value="1"/>
</dbReference>
<dbReference type="PANTHER" id="PTHR11360">
    <property type="entry name" value="MONOCARBOXYLATE TRANSPORTER"/>
    <property type="match status" value="1"/>
</dbReference>
<proteinExistence type="predicted"/>